<proteinExistence type="predicted"/>
<dbReference type="Proteomes" id="UP001153076">
    <property type="component" value="Unassembled WGS sequence"/>
</dbReference>
<feature type="region of interest" description="Disordered" evidence="1">
    <location>
        <begin position="328"/>
        <end position="350"/>
    </location>
</feature>
<protein>
    <recommendedName>
        <fullName evidence="6">DUF4378 domain-containing protein</fullName>
    </recommendedName>
</protein>
<organism evidence="4 5">
    <name type="scientific">Carnegiea gigantea</name>
    <dbReference type="NCBI Taxonomy" id="171969"/>
    <lineage>
        <taxon>Eukaryota</taxon>
        <taxon>Viridiplantae</taxon>
        <taxon>Streptophyta</taxon>
        <taxon>Embryophyta</taxon>
        <taxon>Tracheophyta</taxon>
        <taxon>Spermatophyta</taxon>
        <taxon>Magnoliopsida</taxon>
        <taxon>eudicotyledons</taxon>
        <taxon>Gunneridae</taxon>
        <taxon>Pentapetalae</taxon>
        <taxon>Caryophyllales</taxon>
        <taxon>Cactineae</taxon>
        <taxon>Cactaceae</taxon>
        <taxon>Cactoideae</taxon>
        <taxon>Echinocereeae</taxon>
        <taxon>Carnegiea</taxon>
    </lineage>
</organism>
<dbReference type="PANTHER" id="PTHR47212:SF4">
    <property type="entry name" value="ADHESIN-LIKE PROTEIN, PUTATIVE (DUF3741)-RELATED"/>
    <property type="match status" value="1"/>
</dbReference>
<accession>A0A9Q1KX65</accession>
<gene>
    <name evidence="4" type="ORF">Cgig2_033421</name>
</gene>
<dbReference type="Pfam" id="PF14309">
    <property type="entry name" value="DUF4378"/>
    <property type="match status" value="1"/>
</dbReference>
<dbReference type="AlphaFoldDB" id="A0A9Q1KX65"/>
<reference evidence="4" key="1">
    <citation type="submission" date="2022-04" db="EMBL/GenBank/DDBJ databases">
        <title>Carnegiea gigantea Genome sequencing and assembly v2.</title>
        <authorList>
            <person name="Copetti D."/>
            <person name="Sanderson M.J."/>
            <person name="Burquez A."/>
            <person name="Wojciechowski M.F."/>
        </authorList>
    </citation>
    <scope>NUCLEOTIDE SEQUENCE</scope>
    <source>
        <strain evidence="4">SGP5-SGP5p</strain>
        <tissue evidence="4">Aerial part</tissue>
    </source>
</reference>
<feature type="compositionally biased region" description="Polar residues" evidence="1">
    <location>
        <begin position="328"/>
        <end position="340"/>
    </location>
</feature>
<dbReference type="InterPro" id="IPR022212">
    <property type="entry name" value="DUF3741"/>
</dbReference>
<evidence type="ECO:0000256" key="1">
    <source>
        <dbReference type="SAM" id="MobiDB-lite"/>
    </source>
</evidence>
<evidence type="ECO:0000313" key="5">
    <source>
        <dbReference type="Proteomes" id="UP001153076"/>
    </source>
</evidence>
<evidence type="ECO:0000259" key="2">
    <source>
        <dbReference type="Pfam" id="PF12552"/>
    </source>
</evidence>
<feature type="domain" description="DUF4378" evidence="3">
    <location>
        <begin position="746"/>
        <end position="892"/>
    </location>
</feature>
<dbReference type="OrthoDB" id="770239at2759"/>
<dbReference type="EMBL" id="JAKOGI010000017">
    <property type="protein sequence ID" value="KAJ8450227.1"/>
    <property type="molecule type" value="Genomic_DNA"/>
</dbReference>
<dbReference type="InterPro" id="IPR025486">
    <property type="entry name" value="DUF4378"/>
</dbReference>
<feature type="domain" description="DUF3741" evidence="2">
    <location>
        <begin position="211"/>
        <end position="253"/>
    </location>
</feature>
<evidence type="ECO:0000259" key="3">
    <source>
        <dbReference type="Pfam" id="PF14309"/>
    </source>
</evidence>
<dbReference type="PANTHER" id="PTHR47212">
    <property type="entry name" value="ADHESIN-LIKE PROTEIN, PUTATIVE (DUF3741)-RELATED"/>
    <property type="match status" value="1"/>
</dbReference>
<sequence length="901" mass="100475">MAKKSRKRLAKDQSGCIRSLIHNIFDFRQGRSSQKLLQDKKHESKRIAAAAYPEIKLESLSESCEICKDSIEAVQTETSTADAGKMSVKDLMAEEMIGEKDKKKHGSDAIRDAKHIAASDGAPVQKNRRRTRSMTSLHLRADDFTAVEDSIAEKPNHRRHKSLSSIYLNVMVEELCSQINQNDGEIATEVIKDPSVKEDKLWEASRVLISQFTDGKAVTEDGKVQASKELVGALRIIDSNKEAFLKLLQDPNSQLVKNIQSMQDVRVEEGKFKVVTGSNLLDQGTSTSKQQNFFWRKFKGLERNQSKNSDASEDLNRIVVLQPGPVVSRNSESASFSGSLPESPLSVGKRDQVNRVSSTFSFAEFKRRLKHVMGKEQHGAAQIGMSHQLSDEQPNLTNREKRDGAETVAMASPSRDHFFIERIPKSSAGKKADKKGKLKDGSVHLENENDFCPEQRVSNIYVEAKKQLAEIIGTNMVDADSPRRQAPRSLGKLMSFSGYSSPTLCSPRIEGEMRFSPREECQADDKICQVKQESNASLRAPVKQESGIKPCIAAHVPNCEAEVPPVEPISDGPPCESRVDKPNHGPEVPTSEVDADIGRSPDAECQAENNQMERSFKPGSLQPIRASEQVDHPPNSICSDDNWHSARLGQDSCTESEPSSSQIASALSGSVTEKFEGRELMSDATSKPSPVSVLEPLFTEEDVSPPGIKSLSAVRPRQIRFEEEILAPSERYPCHRTRIDYDKHTFDFVEAVVQMSGLTWDELHRRTLFSAHLIDPSLLDEVDFLPDLLPCDFNLLFDLINEVVIEISWLKFGYMIHFLKPLVHPKSKDKDVFTEIWEGVNRYLTLGGSPRTLDQIVSKDLAKSGLWMNLRSETETIGIQLQEAILEELVEDTILSCVSLV</sequence>
<feature type="region of interest" description="Disordered" evidence="1">
    <location>
        <begin position="563"/>
        <end position="662"/>
    </location>
</feature>
<dbReference type="Pfam" id="PF12552">
    <property type="entry name" value="DUF3741"/>
    <property type="match status" value="1"/>
</dbReference>
<comment type="caution">
    <text evidence="4">The sequence shown here is derived from an EMBL/GenBank/DDBJ whole genome shotgun (WGS) entry which is preliminary data.</text>
</comment>
<evidence type="ECO:0000313" key="4">
    <source>
        <dbReference type="EMBL" id="KAJ8450227.1"/>
    </source>
</evidence>
<name>A0A9Q1KX65_9CARY</name>
<evidence type="ECO:0008006" key="6">
    <source>
        <dbReference type="Google" id="ProtNLM"/>
    </source>
</evidence>
<keyword evidence="5" id="KW-1185">Reference proteome</keyword>